<dbReference type="Proteomes" id="UP000295793">
    <property type="component" value="Unassembled WGS sequence"/>
</dbReference>
<dbReference type="InterPro" id="IPR036388">
    <property type="entry name" value="WH-like_DNA-bd_sf"/>
</dbReference>
<evidence type="ECO:0000259" key="5">
    <source>
        <dbReference type="PROSITE" id="PS51063"/>
    </source>
</evidence>
<name>A0A4R3I712_9GAMM</name>
<feature type="domain" description="HTH crp-type" evidence="5">
    <location>
        <begin position="151"/>
        <end position="225"/>
    </location>
</feature>
<dbReference type="SMART" id="SM00100">
    <property type="entry name" value="cNMP"/>
    <property type="match status" value="1"/>
</dbReference>
<comment type="caution">
    <text evidence="6">The sequence shown here is derived from an EMBL/GenBank/DDBJ whole genome shotgun (WGS) entry which is preliminary data.</text>
</comment>
<gene>
    <name evidence="6" type="ORF">BCF53_10774</name>
</gene>
<keyword evidence="3" id="KW-0804">Transcription</keyword>
<dbReference type="RefSeq" id="WP_207902693.1">
    <property type="nucleotide sequence ID" value="NZ_SLZR01000007.1"/>
</dbReference>
<dbReference type="Gene3D" id="2.60.120.10">
    <property type="entry name" value="Jelly Rolls"/>
    <property type="match status" value="1"/>
</dbReference>
<dbReference type="InterPro" id="IPR014710">
    <property type="entry name" value="RmlC-like_jellyroll"/>
</dbReference>
<proteinExistence type="predicted"/>
<reference evidence="6 7" key="1">
    <citation type="submission" date="2019-03" db="EMBL/GenBank/DDBJ databases">
        <title>Genomic Encyclopedia of Archaeal and Bacterial Type Strains, Phase II (KMG-II): from individual species to whole genera.</title>
        <authorList>
            <person name="Goeker M."/>
        </authorList>
    </citation>
    <scope>NUCLEOTIDE SEQUENCE [LARGE SCALE GENOMIC DNA]</scope>
    <source>
        <strain evidence="6 7">DSM 15388</strain>
    </source>
</reference>
<feature type="domain" description="Cyclic nucleotide-binding" evidence="4">
    <location>
        <begin position="25"/>
        <end position="93"/>
    </location>
</feature>
<dbReference type="InterPro" id="IPR012318">
    <property type="entry name" value="HTH_CRP"/>
</dbReference>
<evidence type="ECO:0000256" key="3">
    <source>
        <dbReference type="ARBA" id="ARBA00023163"/>
    </source>
</evidence>
<evidence type="ECO:0000313" key="6">
    <source>
        <dbReference type="EMBL" id="TCS41060.1"/>
    </source>
</evidence>
<dbReference type="PROSITE" id="PS50042">
    <property type="entry name" value="CNMP_BINDING_3"/>
    <property type="match status" value="1"/>
</dbReference>
<dbReference type="InterPro" id="IPR018490">
    <property type="entry name" value="cNMP-bd_dom_sf"/>
</dbReference>
<dbReference type="AlphaFoldDB" id="A0A4R3I712"/>
<dbReference type="SMART" id="SM00419">
    <property type="entry name" value="HTH_CRP"/>
    <property type="match status" value="1"/>
</dbReference>
<organism evidence="6 7">
    <name type="scientific">Reinekea marinisedimentorum</name>
    <dbReference type="NCBI Taxonomy" id="230495"/>
    <lineage>
        <taxon>Bacteria</taxon>
        <taxon>Pseudomonadati</taxon>
        <taxon>Pseudomonadota</taxon>
        <taxon>Gammaproteobacteria</taxon>
        <taxon>Oceanospirillales</taxon>
        <taxon>Saccharospirillaceae</taxon>
        <taxon>Reinekea</taxon>
    </lineage>
</organism>
<keyword evidence="1" id="KW-0805">Transcription regulation</keyword>
<dbReference type="Pfam" id="PF13545">
    <property type="entry name" value="HTH_Crp_2"/>
    <property type="match status" value="1"/>
</dbReference>
<dbReference type="EMBL" id="SLZR01000007">
    <property type="protein sequence ID" value="TCS41060.1"/>
    <property type="molecule type" value="Genomic_DNA"/>
</dbReference>
<evidence type="ECO:0000259" key="4">
    <source>
        <dbReference type="PROSITE" id="PS50042"/>
    </source>
</evidence>
<dbReference type="InterPro" id="IPR036390">
    <property type="entry name" value="WH_DNA-bd_sf"/>
</dbReference>
<dbReference type="InterPro" id="IPR000595">
    <property type="entry name" value="cNMP-bd_dom"/>
</dbReference>
<dbReference type="GO" id="GO:0006355">
    <property type="term" value="P:regulation of DNA-templated transcription"/>
    <property type="evidence" value="ECO:0007669"/>
    <property type="project" value="InterPro"/>
</dbReference>
<evidence type="ECO:0000256" key="2">
    <source>
        <dbReference type="ARBA" id="ARBA00023125"/>
    </source>
</evidence>
<dbReference type="SUPFAM" id="SSF51206">
    <property type="entry name" value="cAMP-binding domain-like"/>
    <property type="match status" value="1"/>
</dbReference>
<dbReference type="SUPFAM" id="SSF46785">
    <property type="entry name" value="Winged helix' DNA-binding domain"/>
    <property type="match status" value="1"/>
</dbReference>
<dbReference type="CDD" id="cd00038">
    <property type="entry name" value="CAP_ED"/>
    <property type="match status" value="1"/>
</dbReference>
<evidence type="ECO:0000256" key="1">
    <source>
        <dbReference type="ARBA" id="ARBA00023015"/>
    </source>
</evidence>
<evidence type="ECO:0000313" key="7">
    <source>
        <dbReference type="Proteomes" id="UP000295793"/>
    </source>
</evidence>
<dbReference type="PROSITE" id="PS51063">
    <property type="entry name" value="HTH_CRP_2"/>
    <property type="match status" value="1"/>
</dbReference>
<accession>A0A4R3I712</accession>
<sequence>MSPQKIANSPTQTCMRKMGMSQHGILEQLKQPKYEGFLDDFRQQSFAKGQLISLPGSANNEVFIVLTGRTRVYLAYEEREFTLCYLEEGDIFATHTRAFVEAAKDSSLLLVSAREFGQKVLQFPELSFLMTDILGEVLSSTLDIIDGLIFHDVRHRLIDFILAQANENGQQTDQGIQFHCDLSIEDISMLIGTSRQTASSLLNNLIRDGYVAREGRSRYTITQPEQLAALVE</sequence>
<dbReference type="GO" id="GO:0003677">
    <property type="term" value="F:DNA binding"/>
    <property type="evidence" value="ECO:0007669"/>
    <property type="project" value="UniProtKB-KW"/>
</dbReference>
<dbReference type="Gene3D" id="1.10.10.10">
    <property type="entry name" value="Winged helix-like DNA-binding domain superfamily/Winged helix DNA-binding domain"/>
    <property type="match status" value="1"/>
</dbReference>
<protein>
    <submittedName>
        <fullName evidence="6">CRP-like cAMP-binding protein</fullName>
    </submittedName>
</protein>
<keyword evidence="2" id="KW-0238">DNA-binding</keyword>
<keyword evidence="7" id="KW-1185">Reference proteome</keyword>
<dbReference type="Pfam" id="PF00027">
    <property type="entry name" value="cNMP_binding"/>
    <property type="match status" value="1"/>
</dbReference>